<dbReference type="Proteomes" id="UP000626109">
    <property type="component" value="Unassembled WGS sequence"/>
</dbReference>
<comment type="caution">
    <text evidence="2">The sequence shown here is derived from an EMBL/GenBank/DDBJ whole genome shotgun (WGS) entry which is preliminary data.</text>
</comment>
<evidence type="ECO:0000313" key="1">
    <source>
        <dbReference type="EMBL" id="CAE8612156.1"/>
    </source>
</evidence>
<evidence type="ECO:0000313" key="4">
    <source>
        <dbReference type="Proteomes" id="UP000654075"/>
    </source>
</evidence>
<dbReference type="AlphaFoldDB" id="A0A813M604"/>
<proteinExistence type="predicted"/>
<gene>
    <name evidence="1" type="ORF">PGLA1383_LOCUS29956</name>
    <name evidence="2" type="ORF">PGLA2088_LOCUS50659</name>
</gene>
<dbReference type="Proteomes" id="UP000654075">
    <property type="component" value="Unassembled WGS sequence"/>
</dbReference>
<keyword evidence="4" id="KW-1185">Reference proteome</keyword>
<dbReference type="EMBL" id="CAJNNV010025089">
    <property type="protein sequence ID" value="CAE8612156.1"/>
    <property type="molecule type" value="Genomic_DNA"/>
</dbReference>
<evidence type="ECO:0000313" key="2">
    <source>
        <dbReference type="EMBL" id="CAE8741780.1"/>
    </source>
</evidence>
<evidence type="ECO:0000313" key="3">
    <source>
        <dbReference type="Proteomes" id="UP000626109"/>
    </source>
</evidence>
<name>A0A813M604_POLGL</name>
<accession>A0A813M604</accession>
<reference evidence="2" key="1">
    <citation type="submission" date="2021-02" db="EMBL/GenBank/DDBJ databases">
        <authorList>
            <person name="Dougan E. K."/>
            <person name="Rhodes N."/>
            <person name="Thang M."/>
            <person name="Chan C."/>
        </authorList>
    </citation>
    <scope>NUCLEOTIDE SEQUENCE</scope>
</reference>
<organism evidence="2 3">
    <name type="scientific">Polarella glacialis</name>
    <name type="common">Dinoflagellate</name>
    <dbReference type="NCBI Taxonomy" id="89957"/>
    <lineage>
        <taxon>Eukaryota</taxon>
        <taxon>Sar</taxon>
        <taxon>Alveolata</taxon>
        <taxon>Dinophyceae</taxon>
        <taxon>Suessiales</taxon>
        <taxon>Suessiaceae</taxon>
        <taxon>Polarella</taxon>
    </lineage>
</organism>
<sequence>MAVWVMSPDSGKGLATIVEDTTLELPLGAILLSVQRPLPQMKFQPHETTKAEMELAAIRVCRNMGVLGEPWPSELVAAVPLKPRYYDGSPQEHMRELCPFFVNSGTQVDAKKEAPAPVTLLTGGKKPEPSTGIVGGMDWNGRKGGAALAAIPQHDALWMRPQTGKPVYAHANDVILKPAGWPLGFVAEEDERHITIELHHGSRTSHASLLQIQGSANPKRAHASLSEIQAKHGTKQSGSPELIGKVFFINLARSIDRRKAMEDHLSGLPSMLFERFPAVEFQTTAPGSLEKANFTAHDLQLLQDIFGEWACGLWACAPSDVACCLGFHIALEATTHGFHVRGVAHHQSVRGTSHLGNLASHVAILKQIRAEAALEQPSLFVIAEDDVRLSPDWQKQVSDALPMLSGNWDVIKLSWHTAGFDEGKCPWQCSGNGQTCFLELTSSCALWSTGALLVNPHQAQKILTAIERVSKDMAMTRISGKRVDMHSYDIDSILYEATVKRVLRILAMKPAVSSVDVRFHTYSTFALPN</sequence>
<dbReference type="EMBL" id="CAJNNW010037438">
    <property type="protein sequence ID" value="CAE8741780.1"/>
    <property type="molecule type" value="Genomic_DNA"/>
</dbReference>
<protein>
    <submittedName>
        <fullName evidence="2">Uncharacterized protein</fullName>
    </submittedName>
</protein>